<feature type="region of interest" description="Disordered" evidence="6">
    <location>
        <begin position="369"/>
        <end position="418"/>
    </location>
</feature>
<dbReference type="PROSITE" id="PS50090">
    <property type="entry name" value="MYB_LIKE"/>
    <property type="match status" value="1"/>
</dbReference>
<dbReference type="GO" id="GO:0003677">
    <property type="term" value="F:DNA binding"/>
    <property type="evidence" value="ECO:0007669"/>
    <property type="project" value="UniProtKB-KW"/>
</dbReference>
<gene>
    <name evidence="10" type="ORF">G4B88_022274</name>
</gene>
<feature type="domain" description="HTH myb-type" evidence="9">
    <location>
        <begin position="173"/>
        <end position="222"/>
    </location>
</feature>
<dbReference type="NCBIfam" id="TIGR01557">
    <property type="entry name" value="myb_SHAQKYF"/>
    <property type="match status" value="1"/>
</dbReference>
<evidence type="ECO:0000259" key="7">
    <source>
        <dbReference type="PROSITE" id="PS50090"/>
    </source>
</evidence>
<comment type="caution">
    <text evidence="10">The sequence shown here is derived from an EMBL/GenBank/DDBJ whole genome shotgun (WGS) entry which is preliminary data.</text>
</comment>
<dbReference type="EMBL" id="JAATIQ010000021">
    <property type="protein sequence ID" value="KAF4399191.1"/>
    <property type="molecule type" value="Genomic_DNA"/>
</dbReference>
<keyword evidence="11" id="KW-1185">Reference proteome</keyword>
<dbReference type="InterPro" id="IPR017884">
    <property type="entry name" value="SANT_dom"/>
</dbReference>
<dbReference type="FunFam" id="1.10.10.60:FF:000009">
    <property type="entry name" value="transcription factor MYB1R1"/>
    <property type="match status" value="1"/>
</dbReference>
<evidence type="ECO:0000259" key="8">
    <source>
        <dbReference type="PROSITE" id="PS51293"/>
    </source>
</evidence>
<name>A0A7J6HWM3_CANSA</name>
<dbReference type="AlphaFoldDB" id="A0A7J6HWM3"/>
<accession>A0A7J6HWM3</accession>
<dbReference type="InterPro" id="IPR006447">
    <property type="entry name" value="Myb_dom_plants"/>
</dbReference>
<evidence type="ECO:0000313" key="10">
    <source>
        <dbReference type="EMBL" id="KAF4399191.1"/>
    </source>
</evidence>
<dbReference type="SUPFAM" id="SSF46689">
    <property type="entry name" value="Homeodomain-like"/>
    <property type="match status" value="1"/>
</dbReference>
<dbReference type="InterPro" id="IPR001005">
    <property type="entry name" value="SANT/Myb"/>
</dbReference>
<dbReference type="InterPro" id="IPR052245">
    <property type="entry name" value="Plant_Stress_Dev_TF"/>
</dbReference>
<dbReference type="GO" id="GO:0009723">
    <property type="term" value="P:response to ethylene"/>
    <property type="evidence" value="ECO:0007669"/>
    <property type="project" value="TreeGrafter"/>
</dbReference>
<comment type="subcellular location">
    <subcellularLocation>
        <location evidence="1">Nucleus</location>
    </subcellularLocation>
</comment>
<evidence type="ECO:0000256" key="4">
    <source>
        <dbReference type="ARBA" id="ARBA00023163"/>
    </source>
</evidence>
<dbReference type="GO" id="GO:0009739">
    <property type="term" value="P:response to gibberellin"/>
    <property type="evidence" value="ECO:0007669"/>
    <property type="project" value="TreeGrafter"/>
</dbReference>
<evidence type="ECO:0000256" key="1">
    <source>
        <dbReference type="ARBA" id="ARBA00004123"/>
    </source>
</evidence>
<evidence type="ECO:0000256" key="6">
    <source>
        <dbReference type="SAM" id="MobiDB-lite"/>
    </source>
</evidence>
<feature type="region of interest" description="Disordered" evidence="6">
    <location>
        <begin position="1"/>
        <end position="25"/>
    </location>
</feature>
<dbReference type="PANTHER" id="PTHR44191">
    <property type="entry name" value="TRANSCRIPTION FACTOR KUA1"/>
    <property type="match status" value="1"/>
</dbReference>
<feature type="domain" description="SANT" evidence="8">
    <location>
        <begin position="169"/>
        <end position="222"/>
    </location>
</feature>
<evidence type="ECO:0000259" key="9">
    <source>
        <dbReference type="PROSITE" id="PS51294"/>
    </source>
</evidence>
<keyword evidence="3" id="KW-0238">DNA-binding</keyword>
<proteinExistence type="predicted"/>
<dbReference type="SMART" id="SM00717">
    <property type="entry name" value="SANT"/>
    <property type="match status" value="1"/>
</dbReference>
<dbReference type="Pfam" id="PF00249">
    <property type="entry name" value="Myb_DNA-binding"/>
    <property type="match status" value="1"/>
</dbReference>
<dbReference type="Proteomes" id="UP000583929">
    <property type="component" value="Unassembled WGS sequence"/>
</dbReference>
<evidence type="ECO:0000256" key="5">
    <source>
        <dbReference type="ARBA" id="ARBA00023242"/>
    </source>
</evidence>
<feature type="compositionally biased region" description="Low complexity" evidence="6">
    <location>
        <begin position="58"/>
        <end position="77"/>
    </location>
</feature>
<reference evidence="10 11" key="1">
    <citation type="journal article" date="2020" name="bioRxiv">
        <title>Sequence and annotation of 42 cannabis genomes reveals extensive copy number variation in cannabinoid synthesis and pathogen resistance genes.</title>
        <authorList>
            <person name="Mckernan K.J."/>
            <person name="Helbert Y."/>
            <person name="Kane L.T."/>
            <person name="Ebling H."/>
            <person name="Zhang L."/>
            <person name="Liu B."/>
            <person name="Eaton Z."/>
            <person name="Mclaughlin S."/>
            <person name="Kingan S."/>
            <person name="Baybayan P."/>
            <person name="Concepcion G."/>
            <person name="Jordan M."/>
            <person name="Riva A."/>
            <person name="Barbazuk W."/>
            <person name="Harkins T."/>
        </authorList>
    </citation>
    <scope>NUCLEOTIDE SEQUENCE [LARGE SCALE GENOMIC DNA]</scope>
    <source>
        <strain evidence="11">cv. Jamaican Lion 4</strain>
        <tissue evidence="10">Leaf</tissue>
    </source>
</reference>
<feature type="domain" description="Myb-like" evidence="7">
    <location>
        <begin position="173"/>
        <end position="218"/>
    </location>
</feature>
<dbReference type="PROSITE" id="PS51293">
    <property type="entry name" value="SANT"/>
    <property type="match status" value="1"/>
</dbReference>
<evidence type="ECO:0000256" key="2">
    <source>
        <dbReference type="ARBA" id="ARBA00023015"/>
    </source>
</evidence>
<dbReference type="InterPro" id="IPR017930">
    <property type="entry name" value="Myb_dom"/>
</dbReference>
<dbReference type="PROSITE" id="PS51294">
    <property type="entry name" value="HTH_MYB"/>
    <property type="match status" value="1"/>
</dbReference>
<feature type="compositionally biased region" description="Polar residues" evidence="6">
    <location>
        <begin position="391"/>
        <end position="418"/>
    </location>
</feature>
<dbReference type="GO" id="GO:0006355">
    <property type="term" value="P:regulation of DNA-templated transcription"/>
    <property type="evidence" value="ECO:0007669"/>
    <property type="project" value="UniProtKB-ARBA"/>
</dbReference>
<feature type="compositionally biased region" description="Basic and acidic residues" evidence="6">
    <location>
        <begin position="79"/>
        <end position="93"/>
    </location>
</feature>
<dbReference type="GO" id="GO:0005634">
    <property type="term" value="C:nucleus"/>
    <property type="evidence" value="ECO:0007669"/>
    <property type="project" value="UniProtKB-SubCell"/>
</dbReference>
<dbReference type="CDD" id="cd00167">
    <property type="entry name" value="SANT"/>
    <property type="match status" value="1"/>
</dbReference>
<protein>
    <submittedName>
        <fullName evidence="10">Uncharacterized protein</fullName>
    </submittedName>
</protein>
<organism evidence="10 11">
    <name type="scientific">Cannabis sativa</name>
    <name type="common">Hemp</name>
    <name type="synonym">Marijuana</name>
    <dbReference type="NCBI Taxonomy" id="3483"/>
    <lineage>
        <taxon>Eukaryota</taxon>
        <taxon>Viridiplantae</taxon>
        <taxon>Streptophyta</taxon>
        <taxon>Embryophyta</taxon>
        <taxon>Tracheophyta</taxon>
        <taxon>Spermatophyta</taxon>
        <taxon>Magnoliopsida</taxon>
        <taxon>eudicotyledons</taxon>
        <taxon>Gunneridae</taxon>
        <taxon>Pentapetalae</taxon>
        <taxon>rosids</taxon>
        <taxon>fabids</taxon>
        <taxon>Rosales</taxon>
        <taxon>Cannabaceae</taxon>
        <taxon>Cannabis</taxon>
    </lineage>
</organism>
<feature type="region of interest" description="Disordered" evidence="6">
    <location>
        <begin position="58"/>
        <end position="105"/>
    </location>
</feature>
<dbReference type="Gene3D" id="1.10.10.60">
    <property type="entry name" value="Homeodomain-like"/>
    <property type="match status" value="1"/>
</dbReference>
<evidence type="ECO:0000256" key="3">
    <source>
        <dbReference type="ARBA" id="ARBA00023125"/>
    </source>
</evidence>
<feature type="compositionally biased region" description="Polar residues" evidence="6">
    <location>
        <begin position="7"/>
        <end position="18"/>
    </location>
</feature>
<dbReference type="InterPro" id="IPR009057">
    <property type="entry name" value="Homeodomain-like_sf"/>
</dbReference>
<keyword evidence="4" id="KW-0804">Transcription</keyword>
<evidence type="ECO:0000313" key="11">
    <source>
        <dbReference type="Proteomes" id="UP000583929"/>
    </source>
</evidence>
<dbReference type="PANTHER" id="PTHR44191:SF4">
    <property type="entry name" value="OS01G0187900 PROTEIN"/>
    <property type="match status" value="1"/>
</dbReference>
<sequence>MTRRCSHCSNNGHNSRTCPSRGGGAGAGGAGGGLKLFGVRLTDGSIIKKSASMGNLSAHYHSSSSAAGSPNPESPSSDPHNDERDGYLSDDPTHASCSTNRRADRKKGKKSFNSVLLSFGNIFQYQFRLESNTSDANLDFMLICYGLLDCDFGILVVSSENGLPYSGSLVCVPWTEEEHRLFLIGLQKLGKGDWRGIARNYVVSRTPTQVASHAQKYFIRQNNATRRKRRSSLFDMVPDMVSDPPPVPEEDLLPSFQETEHENAKSLPSLNLSLQSECEPMEATDDTKVEEDNEPIVGSNGFPPMIPGLSGYFPAYMPVPFSLWPPGAAPLEEESIAETTQHQVLKPIPIVAKEPVNVDELVGMSQLSLGEAERGHREPSPLSLKLLGEPSRQSAFHSNAPASGSDLSEGKSTPIQAV</sequence>
<keyword evidence="5" id="KW-0539">Nucleus</keyword>
<keyword evidence="2" id="KW-0805">Transcription regulation</keyword>